<accession>A0A9P3UI37</accession>
<name>A0A9P3UI37_LYOSH</name>
<evidence type="ECO:0000256" key="1">
    <source>
        <dbReference type="SAM" id="MobiDB-lite"/>
    </source>
</evidence>
<sequence length="109" mass="12165">MLWQLENANCECQLLPGLLGTKKGLEVFVKFLTKSGAFTKTGTPREAPTQPRLEEEDDEEDDGDEENDRWWEGTGGQSARRGDGSEGDEQEVDGDEDVTDEEDEGRRGE</sequence>
<feature type="compositionally biased region" description="Acidic residues" evidence="1">
    <location>
        <begin position="54"/>
        <end position="67"/>
    </location>
</feature>
<reference evidence="2" key="1">
    <citation type="submission" date="2022-07" db="EMBL/GenBank/DDBJ databases">
        <title>The genome of Lyophyllum shimeji provides insight into the initial evolution of ectomycorrhizal fungal genome.</title>
        <authorList>
            <person name="Kobayashi Y."/>
            <person name="Shibata T."/>
            <person name="Hirakawa H."/>
            <person name="Shigenobu S."/>
            <person name="Nishiyama T."/>
            <person name="Yamada A."/>
            <person name="Hasebe M."/>
            <person name="Kawaguchi M."/>
        </authorList>
    </citation>
    <scope>NUCLEOTIDE SEQUENCE</scope>
    <source>
        <strain evidence="2">AT787</strain>
    </source>
</reference>
<evidence type="ECO:0000313" key="3">
    <source>
        <dbReference type="Proteomes" id="UP001063166"/>
    </source>
</evidence>
<dbReference type="EMBL" id="BRPK01000001">
    <property type="protein sequence ID" value="GLB33687.1"/>
    <property type="molecule type" value="Genomic_DNA"/>
</dbReference>
<protein>
    <submittedName>
        <fullName evidence="2">Uncharacterized protein</fullName>
    </submittedName>
</protein>
<keyword evidence="3" id="KW-1185">Reference proteome</keyword>
<dbReference type="AlphaFoldDB" id="A0A9P3UI37"/>
<feature type="compositionally biased region" description="Acidic residues" evidence="1">
    <location>
        <begin position="85"/>
        <end position="103"/>
    </location>
</feature>
<gene>
    <name evidence="2" type="ORF">LshimejAT787_0105710</name>
</gene>
<feature type="region of interest" description="Disordered" evidence="1">
    <location>
        <begin position="33"/>
        <end position="109"/>
    </location>
</feature>
<comment type="caution">
    <text evidence="2">The sequence shown here is derived from an EMBL/GenBank/DDBJ whole genome shotgun (WGS) entry which is preliminary data.</text>
</comment>
<evidence type="ECO:0000313" key="2">
    <source>
        <dbReference type="EMBL" id="GLB33687.1"/>
    </source>
</evidence>
<dbReference type="Proteomes" id="UP001063166">
    <property type="component" value="Unassembled WGS sequence"/>
</dbReference>
<organism evidence="2 3">
    <name type="scientific">Lyophyllum shimeji</name>
    <name type="common">Hon-shimeji</name>
    <name type="synonym">Tricholoma shimeji</name>
    <dbReference type="NCBI Taxonomy" id="47721"/>
    <lineage>
        <taxon>Eukaryota</taxon>
        <taxon>Fungi</taxon>
        <taxon>Dikarya</taxon>
        <taxon>Basidiomycota</taxon>
        <taxon>Agaricomycotina</taxon>
        <taxon>Agaricomycetes</taxon>
        <taxon>Agaricomycetidae</taxon>
        <taxon>Agaricales</taxon>
        <taxon>Tricholomatineae</taxon>
        <taxon>Lyophyllaceae</taxon>
        <taxon>Lyophyllum</taxon>
    </lineage>
</organism>
<proteinExistence type="predicted"/>